<accession>A0ABS8D416</accession>
<name>A0ABS8D416_9NEIS</name>
<comment type="caution">
    <text evidence="1">The sequence shown here is derived from an EMBL/GenBank/DDBJ whole genome shotgun (WGS) entry which is preliminary data.</text>
</comment>
<dbReference type="EMBL" id="JAJBZT010000002">
    <property type="protein sequence ID" value="MCB6182930.1"/>
    <property type="molecule type" value="Genomic_DNA"/>
</dbReference>
<dbReference type="RefSeq" id="WP_227179162.1">
    <property type="nucleotide sequence ID" value="NZ_JAJBZT010000002.1"/>
</dbReference>
<evidence type="ECO:0000313" key="1">
    <source>
        <dbReference type="EMBL" id="MCB6182930.1"/>
    </source>
</evidence>
<gene>
    <name evidence="1" type="ORF">LIN78_05135</name>
</gene>
<keyword evidence="2" id="KW-1185">Reference proteome</keyword>
<organism evidence="1 2">
    <name type="scientific">Leeia speluncae</name>
    <dbReference type="NCBI Taxonomy" id="2884804"/>
    <lineage>
        <taxon>Bacteria</taxon>
        <taxon>Pseudomonadati</taxon>
        <taxon>Pseudomonadota</taxon>
        <taxon>Betaproteobacteria</taxon>
        <taxon>Neisseriales</taxon>
        <taxon>Leeiaceae</taxon>
        <taxon>Leeia</taxon>
    </lineage>
</organism>
<protein>
    <submittedName>
        <fullName evidence="1">Uncharacterized protein</fullName>
    </submittedName>
</protein>
<evidence type="ECO:0000313" key="2">
    <source>
        <dbReference type="Proteomes" id="UP001165395"/>
    </source>
</evidence>
<dbReference type="Proteomes" id="UP001165395">
    <property type="component" value="Unassembled WGS sequence"/>
</dbReference>
<reference evidence="1" key="1">
    <citation type="submission" date="2021-10" db="EMBL/GenBank/DDBJ databases">
        <title>The complete genome sequence of Leeia sp. TBRC 13508.</title>
        <authorList>
            <person name="Charoenyingcharoen P."/>
            <person name="Yukphan P."/>
        </authorList>
    </citation>
    <scope>NUCLEOTIDE SEQUENCE</scope>
    <source>
        <strain evidence="1">TBRC 13508</strain>
    </source>
</reference>
<sequence length="131" mass="15173">MLDNSFSYRNDLEYHGYVGISVNRVKLIPMINLLKKQGVSVYSVPVNYKTDHYLSKENAFDIAKMHAKENGLVVNLDSNLVDNSNPIVWKFSAFSINEEKTGGVIMVDRLDGHIWSLDEFDTYMYDYNNYF</sequence>
<proteinExistence type="predicted"/>